<dbReference type="InterPro" id="IPR014729">
    <property type="entry name" value="Rossmann-like_a/b/a_fold"/>
</dbReference>
<evidence type="ECO:0000313" key="2">
    <source>
        <dbReference type="EMBL" id="UPV75222.1"/>
    </source>
</evidence>
<sequence>MEQEDGSEVVLLSILDPETVDDTTNIDDRVSERAAIQSAKEELIDADLPVTTLGIPNANRPDGIIQGIKQTNADRAYMYSRKRTPAGKAIFGSTIGDVLARSPVPVVVIPSMDR</sequence>
<dbReference type="CDD" id="cd00293">
    <property type="entry name" value="USP-like"/>
    <property type="match status" value="1"/>
</dbReference>
<proteinExistence type="predicted"/>
<accession>A0A8U0HVW2</accession>
<dbReference type="SUPFAM" id="SSF52402">
    <property type="entry name" value="Adenine nucleotide alpha hydrolases-like"/>
    <property type="match status" value="1"/>
</dbReference>
<reference evidence="2 3" key="1">
    <citation type="submission" date="2022-04" db="EMBL/GenBank/DDBJ databases">
        <title>Diverse halophilic archaea isolated from saline environments.</title>
        <authorList>
            <person name="Cui H.-L."/>
        </authorList>
    </citation>
    <scope>NUCLEOTIDE SEQUENCE [LARGE SCALE GENOMIC DNA]</scope>
    <source>
        <strain evidence="2 3">XZYJT49</strain>
    </source>
</reference>
<dbReference type="Pfam" id="PF00582">
    <property type="entry name" value="Usp"/>
    <property type="match status" value="1"/>
</dbReference>
<evidence type="ECO:0000313" key="3">
    <source>
        <dbReference type="Proteomes" id="UP000830729"/>
    </source>
</evidence>
<dbReference type="Gene3D" id="3.40.50.620">
    <property type="entry name" value="HUPs"/>
    <property type="match status" value="1"/>
</dbReference>
<dbReference type="EMBL" id="CP096659">
    <property type="protein sequence ID" value="UPV75222.1"/>
    <property type="molecule type" value="Genomic_DNA"/>
</dbReference>
<organism evidence="2 3">
    <name type="scientific">Halorussus limi</name>
    <dbReference type="NCBI Taxonomy" id="2938695"/>
    <lineage>
        <taxon>Archaea</taxon>
        <taxon>Methanobacteriati</taxon>
        <taxon>Methanobacteriota</taxon>
        <taxon>Stenosarchaea group</taxon>
        <taxon>Halobacteria</taxon>
        <taxon>Halobacteriales</taxon>
        <taxon>Haladaptataceae</taxon>
        <taxon>Halorussus</taxon>
    </lineage>
</organism>
<keyword evidence="3" id="KW-1185">Reference proteome</keyword>
<dbReference type="AlphaFoldDB" id="A0A8U0HVW2"/>
<feature type="domain" description="UspA" evidence="1">
    <location>
        <begin position="3"/>
        <end position="110"/>
    </location>
</feature>
<protein>
    <submittedName>
        <fullName evidence="2">Universal stress protein</fullName>
    </submittedName>
</protein>
<gene>
    <name evidence="2" type="ORF">M0R89_03915</name>
</gene>
<dbReference type="Proteomes" id="UP000830729">
    <property type="component" value="Chromosome"/>
</dbReference>
<dbReference type="InterPro" id="IPR006016">
    <property type="entry name" value="UspA"/>
</dbReference>
<name>A0A8U0HVW2_9EURY</name>
<evidence type="ECO:0000259" key="1">
    <source>
        <dbReference type="Pfam" id="PF00582"/>
    </source>
</evidence>
<dbReference type="KEGG" id="halx:M0R89_03915"/>